<dbReference type="GO" id="GO:0020037">
    <property type="term" value="F:heme binding"/>
    <property type="evidence" value="ECO:0007669"/>
    <property type="project" value="InterPro"/>
</dbReference>
<dbReference type="PANTHER" id="PTHR33546">
    <property type="entry name" value="LARGE, MULTIFUNCTIONAL SECRETED PROTEIN-RELATED"/>
    <property type="match status" value="1"/>
</dbReference>
<evidence type="ECO:0000313" key="7">
    <source>
        <dbReference type="Proteomes" id="UP000216101"/>
    </source>
</evidence>
<dbReference type="Pfam" id="PF23500">
    <property type="entry name" value="DUF7133"/>
    <property type="match status" value="1"/>
</dbReference>
<dbReference type="InterPro" id="IPR011042">
    <property type="entry name" value="6-blade_b-propeller_TolB-like"/>
</dbReference>
<dbReference type="SUPFAM" id="SSF46626">
    <property type="entry name" value="Cytochrome c"/>
    <property type="match status" value="1"/>
</dbReference>
<proteinExistence type="predicted"/>
<dbReference type="EMBL" id="NHNI01000001">
    <property type="protein sequence ID" value="OZY85515.1"/>
    <property type="molecule type" value="Genomic_DNA"/>
</dbReference>
<dbReference type="Gene3D" id="1.25.10.10">
    <property type="entry name" value="Leucine-rich Repeat Variant"/>
    <property type="match status" value="2"/>
</dbReference>
<dbReference type="Proteomes" id="UP000216101">
    <property type="component" value="Unassembled WGS sequence"/>
</dbReference>
<dbReference type="RefSeq" id="WP_094983404.1">
    <property type="nucleotide sequence ID" value="NZ_NHNI01000001.1"/>
</dbReference>
<evidence type="ECO:0000256" key="4">
    <source>
        <dbReference type="PROSITE-ProRule" id="PRU00433"/>
    </source>
</evidence>
<evidence type="ECO:0000256" key="1">
    <source>
        <dbReference type="ARBA" id="ARBA00022617"/>
    </source>
</evidence>
<dbReference type="Gene3D" id="2.120.10.30">
    <property type="entry name" value="TolB, C-terminal domain"/>
    <property type="match status" value="1"/>
</dbReference>
<dbReference type="Gene3D" id="1.10.760.10">
    <property type="entry name" value="Cytochrome c-like domain"/>
    <property type="match status" value="1"/>
</dbReference>
<protein>
    <submittedName>
        <fullName evidence="6">Heme-binding protein</fullName>
    </submittedName>
</protein>
<dbReference type="SUPFAM" id="SSF50952">
    <property type="entry name" value="Soluble quinoprotein glucose dehydrogenase"/>
    <property type="match status" value="1"/>
</dbReference>
<dbReference type="PROSITE" id="PS51007">
    <property type="entry name" value="CYTC"/>
    <property type="match status" value="1"/>
</dbReference>
<organism evidence="6 7">
    <name type="scientific">Cellvibrio mixtus</name>
    <dbReference type="NCBI Taxonomy" id="39650"/>
    <lineage>
        <taxon>Bacteria</taxon>
        <taxon>Pseudomonadati</taxon>
        <taxon>Pseudomonadota</taxon>
        <taxon>Gammaproteobacteria</taxon>
        <taxon>Cellvibrionales</taxon>
        <taxon>Cellvibrionaceae</taxon>
        <taxon>Cellvibrio</taxon>
    </lineage>
</organism>
<evidence type="ECO:0000256" key="3">
    <source>
        <dbReference type="ARBA" id="ARBA00023004"/>
    </source>
</evidence>
<feature type="domain" description="Cytochrome c" evidence="5">
    <location>
        <begin position="1034"/>
        <end position="1124"/>
    </location>
</feature>
<dbReference type="PANTHER" id="PTHR33546:SF1">
    <property type="entry name" value="LARGE, MULTIFUNCTIONAL SECRETED PROTEIN"/>
    <property type="match status" value="1"/>
</dbReference>
<dbReference type="SMART" id="SM00567">
    <property type="entry name" value="EZ_HEAT"/>
    <property type="match status" value="5"/>
</dbReference>
<dbReference type="InterPro" id="IPR036909">
    <property type="entry name" value="Cyt_c-like_dom_sf"/>
</dbReference>
<dbReference type="InterPro" id="IPR004155">
    <property type="entry name" value="PBS_lyase_HEAT"/>
</dbReference>
<keyword evidence="1 4" id="KW-0349">Heme</keyword>
<evidence type="ECO:0000313" key="6">
    <source>
        <dbReference type="EMBL" id="OZY85515.1"/>
    </source>
</evidence>
<keyword evidence="7" id="KW-1185">Reference proteome</keyword>
<dbReference type="SUPFAM" id="SSF48371">
    <property type="entry name" value="ARM repeat"/>
    <property type="match status" value="1"/>
</dbReference>
<reference evidence="7" key="1">
    <citation type="submission" date="2017-05" db="EMBL/GenBank/DDBJ databases">
        <authorList>
            <person name="Barney B.M."/>
        </authorList>
    </citation>
    <scope>NUCLEOTIDE SEQUENCE [LARGE SCALE GENOMIC DNA]</scope>
    <source>
        <strain evidence="7">PSBB022</strain>
    </source>
</reference>
<name>A0A266Q6N8_9GAMM</name>
<dbReference type="InterPro" id="IPR016024">
    <property type="entry name" value="ARM-type_fold"/>
</dbReference>
<dbReference type="InterPro" id="IPR011989">
    <property type="entry name" value="ARM-like"/>
</dbReference>
<dbReference type="InterPro" id="IPR009056">
    <property type="entry name" value="Cyt_c-like_dom"/>
</dbReference>
<dbReference type="Pfam" id="PF13646">
    <property type="entry name" value="HEAT_2"/>
    <property type="match status" value="1"/>
</dbReference>
<dbReference type="InterPro" id="IPR011041">
    <property type="entry name" value="Quinoprot_gluc/sorb_DH_b-prop"/>
</dbReference>
<dbReference type="GO" id="GO:0046872">
    <property type="term" value="F:metal ion binding"/>
    <property type="evidence" value="ECO:0007669"/>
    <property type="project" value="UniProtKB-KW"/>
</dbReference>
<keyword evidence="2 4" id="KW-0479">Metal-binding</keyword>
<accession>A0A266Q6N8</accession>
<evidence type="ECO:0000259" key="5">
    <source>
        <dbReference type="PROSITE" id="PS51007"/>
    </source>
</evidence>
<dbReference type="InterPro" id="IPR055557">
    <property type="entry name" value="DUF7133"/>
</dbReference>
<sequence>MKKRPLGIPFSHYIHRPRPTAITRTWLATSLASLVLLTACGEKPTNAPAENNAAQTSAASSVALDITRISPEEAKKDAAAIEAQVELTLAEGITGELWASEKLMGDTVAIHVDDKGRIWAGITQRSNNSEFDIRGYSDWEHPSVSFRNIEDRRAFLKEELAPEKSAQNKRIPDRNKDGSNDWRDLAVVKEKVIRLEDTSGSGKADFVQTVVEDFNTEVTDVIGGMYYSDLLDELFINVAPDFWQLKDTNGDGQIDQKKSLAHGFGVHIGFSGHGMSGATMGPDGKLYYSMGDIGTVVTDATGKTWNYQDQGVIVRSEPDGSNFEVFAHGLRNIYEFSFDKYGNFISVDNDGDHVGEYERVVHLIEGSDTGWRINWQLGKYKDPKNNSYKVWMDESYYTPRFKDQAAHILPPVAPYHAGPTGMTYNPGTAFNDKWKDHFFVVEFVGSAARAGINAFTLKPKGASFELDTDQNIFRGVLATGLDFGPDGAMYMSDWIEGWGLKQKGRVWKLDTPDTAGNSIRKETQALLAEDLRLRSADDLAGLLSHVDMRVRQKAQFVLVDKGERSILENQAQTASDELARIHAIWGLGQLLRKDASVDAVLIGLLKDASGEIRAQAAKVLGDANHAAAAQALLSLLSDKNPRAQLYAAQALGRIGDKAAIAPIVEMLAANNDDDVYLRQAGAIALARIGDDAAVGQLATHNSEAVRITAVVALKQMASPALAAFLNDKSEYVVTNAARAISDDTQVPAALPTLAAYLDKPVFTNEPLLRRAINANIYATTEGASTADNAERLMRFATQKKMAGVLRADAVHALASWGETSAYDRVTGAYRGAVKHPESEAVAALSANYKNLLADSEADVREATVNAIAGLNVRAAQEQLVSLLSKDAAPQVRIAALHTLKKFAVDNIGDLVFVAMKDKEQSVRMAALALVPELDLPVQQVVEMHSLLLKNGTTGEQQAALLSLVKVDAPEAVAVFKDQMTQLIAGKIAPEVQLELITAVEKINAPELTELLTSYQNSKDKTKPLEMFRESMYGGDPEKGVAIFRYSNTAQCVRCHMVGTRGANVGPNLTTIAKTLSREQLLEALVDPGARVAPGFGPVSGMPPMGLLLKPDEIRDVVAYLSTLTEEVHEGH</sequence>
<dbReference type="AlphaFoldDB" id="A0A266Q6N8"/>
<evidence type="ECO:0000256" key="2">
    <source>
        <dbReference type="ARBA" id="ARBA00022723"/>
    </source>
</evidence>
<comment type="caution">
    <text evidence="6">The sequence shown here is derived from an EMBL/GenBank/DDBJ whole genome shotgun (WGS) entry which is preliminary data.</text>
</comment>
<dbReference type="GO" id="GO:0009055">
    <property type="term" value="F:electron transfer activity"/>
    <property type="evidence" value="ECO:0007669"/>
    <property type="project" value="InterPro"/>
</dbReference>
<keyword evidence="3 4" id="KW-0408">Iron</keyword>
<dbReference type="Pfam" id="PF00034">
    <property type="entry name" value="Cytochrom_C"/>
    <property type="match status" value="1"/>
</dbReference>
<gene>
    <name evidence="6" type="ORF">CBP51_00230</name>
</gene>